<sequence>MTAYGASIVVLGGEPSSAPHDPKELSLAYILDTSKIRYPPNEASQPSTLQGGPGRKYSAGAGSAPPSRGNIAGPPAQQARVMSPDSAQNALVQGSRLPRAAPGQAPSGPPPQQQPPQPRPNGVQVQEPTGRRPTDKAGMSPNGTRTGPYAQQSQSQSRTTSRKGSREGSRETTPTLRNESPTPDGPQSRSIKRSKSPPPQGSRTGSRGHSRTGSRSGSQSRVVRQQSSVSTVDETPGQSDDGQGSREVQPIDSGIGSSPALTQQNDELLKELEAVRSKNAWYASELAFARKAGYQPNAANSPVFDERAAEAFGDDDRPLVEALFKMRAELVRVQSAIDSQAATTANKLADIEKQRNAAVSEAAYAKAKLAAHVGDDSQAGTPGQDSSREFNSPDHGNRVNEMSRRLAVALQAQNELSSKADKLVSDLEAERRARFLAEDTADAAEKRATELDTYKQRIASEVESLRAELHEAQRIAREESANKAEAMSTSRLLEIDHKELTSKHSRLMDDSQNHATILQSLHEAVTASTDKASLLERKLEEERTGRADLEQKLTKLQSEHDERAAHLETTTRRLRDAEELAEKHAAEATSHRQAVLAGFGSSSNSRSITDNDTSALDERIVVLQQQVDAANAMARTNQEAADTAANKLRRAEERIAGLEAYQEQTSRESLGIRKQLQAAVREVQAHTQEKGELQRAMEQHKLEATATEVQLKTLKDLLEERGIPTSAGGDRRSRVLDSPGFSGATRFGTPELNRVRELERQLDESQRAHEEVRKEFEMREEGMNREWEEKLMALESDQQAAVKYVRGIEKMLAKMKTELQKTRGRNEDLERQLHAAGGADGAAARGLGGNNSVGVGEGAWRQERETLKQEIADLQSNVEISVTNLEGQINTLKQSLHEAQHEREELHSESRQLQQQHAQQMDALSDRSRAELEHLRLENAMLAERTRDAESKVQLFLDQFESSVDSYRRQSRLEPDDDGMSMLNGRHPGHPDHAGGGGHGHGHSRVKSLGGDSVYSEAPTETDTSELNDDDDEDDDTTTGD</sequence>
<accession>A0ACC3DQL1</accession>
<proteinExistence type="predicted"/>
<dbReference type="Proteomes" id="UP001186974">
    <property type="component" value="Unassembled WGS sequence"/>
</dbReference>
<protein>
    <submittedName>
        <fullName evidence="1">Uncharacterized protein</fullName>
    </submittedName>
</protein>
<dbReference type="EMBL" id="JAWDJW010001433">
    <property type="protein sequence ID" value="KAK3079020.1"/>
    <property type="molecule type" value="Genomic_DNA"/>
</dbReference>
<gene>
    <name evidence="1" type="ORF">LTS18_005941</name>
</gene>
<name>A0ACC3DQL1_9PEZI</name>
<reference evidence="1" key="1">
    <citation type="submission" date="2024-09" db="EMBL/GenBank/DDBJ databases">
        <title>Black Yeasts Isolated from many extreme environments.</title>
        <authorList>
            <person name="Coleine C."/>
            <person name="Stajich J.E."/>
            <person name="Selbmann L."/>
        </authorList>
    </citation>
    <scope>NUCLEOTIDE SEQUENCE</scope>
    <source>
        <strain evidence="1">CCFEE 5737</strain>
    </source>
</reference>
<organism evidence="1 2">
    <name type="scientific">Coniosporium uncinatum</name>
    <dbReference type="NCBI Taxonomy" id="93489"/>
    <lineage>
        <taxon>Eukaryota</taxon>
        <taxon>Fungi</taxon>
        <taxon>Dikarya</taxon>
        <taxon>Ascomycota</taxon>
        <taxon>Pezizomycotina</taxon>
        <taxon>Dothideomycetes</taxon>
        <taxon>Dothideomycetes incertae sedis</taxon>
        <taxon>Coniosporium</taxon>
    </lineage>
</organism>
<evidence type="ECO:0000313" key="2">
    <source>
        <dbReference type="Proteomes" id="UP001186974"/>
    </source>
</evidence>
<feature type="non-terminal residue" evidence="1">
    <location>
        <position position="1041"/>
    </location>
</feature>
<keyword evidence="2" id="KW-1185">Reference proteome</keyword>
<evidence type="ECO:0000313" key="1">
    <source>
        <dbReference type="EMBL" id="KAK3079020.1"/>
    </source>
</evidence>
<comment type="caution">
    <text evidence="1">The sequence shown here is derived from an EMBL/GenBank/DDBJ whole genome shotgun (WGS) entry which is preliminary data.</text>
</comment>